<dbReference type="EMBL" id="FNUJ01000002">
    <property type="protein sequence ID" value="SEF24254.1"/>
    <property type="molecule type" value="Genomic_DNA"/>
</dbReference>
<comment type="similarity">
    <text evidence="1">Belongs to the carbohydrate kinase PfkB family.</text>
</comment>
<evidence type="ECO:0000256" key="2">
    <source>
        <dbReference type="ARBA" id="ARBA00022679"/>
    </source>
</evidence>
<dbReference type="Pfam" id="PF00294">
    <property type="entry name" value="PfkB"/>
    <property type="match status" value="1"/>
</dbReference>
<dbReference type="PANTHER" id="PTHR43085:SF57">
    <property type="entry name" value="CARBOHYDRATE KINASE PFKB DOMAIN-CONTAINING PROTEIN"/>
    <property type="match status" value="1"/>
</dbReference>
<keyword evidence="2" id="KW-0808">Transferase</keyword>
<dbReference type="InterPro" id="IPR029056">
    <property type="entry name" value="Ribokinase-like"/>
</dbReference>
<keyword evidence="3 5" id="KW-0418">Kinase</keyword>
<accession>A0A1H5QEI7</accession>
<protein>
    <submittedName>
        <fullName evidence="5">Sugar or nucleoside kinase, ribokinase family</fullName>
    </submittedName>
</protein>
<proteinExistence type="inferred from homology"/>
<evidence type="ECO:0000259" key="4">
    <source>
        <dbReference type="Pfam" id="PF00294"/>
    </source>
</evidence>
<dbReference type="RefSeq" id="WP_244180189.1">
    <property type="nucleotide sequence ID" value="NZ_FNUJ01000002.1"/>
</dbReference>
<dbReference type="InterPro" id="IPR011611">
    <property type="entry name" value="PfkB_dom"/>
</dbReference>
<dbReference type="GO" id="GO:0016301">
    <property type="term" value="F:kinase activity"/>
    <property type="evidence" value="ECO:0007669"/>
    <property type="project" value="UniProtKB-KW"/>
</dbReference>
<evidence type="ECO:0000313" key="5">
    <source>
        <dbReference type="EMBL" id="SEF24254.1"/>
    </source>
</evidence>
<feature type="domain" description="Carbohydrate kinase PfkB" evidence="4">
    <location>
        <begin position="2"/>
        <end position="215"/>
    </location>
</feature>
<gene>
    <name evidence="5" type="ORF">SAMN05421837_102630</name>
</gene>
<reference evidence="6" key="1">
    <citation type="submission" date="2016-10" db="EMBL/GenBank/DDBJ databases">
        <authorList>
            <person name="Varghese N."/>
            <person name="Submissions S."/>
        </authorList>
    </citation>
    <scope>NUCLEOTIDE SEQUENCE [LARGE SCALE GENOMIC DNA]</scope>
    <source>
        <strain evidence="6">DSM 44654</strain>
    </source>
</reference>
<sequence>MKLVVLGDVFLELSTVVSAAFTELSDDLLTHGNVAVAVGGSAANLAIAATEHFADVCLAGCVGDDDLGDLLSGRLASSPVRALLRRKAGLPSGLAIYLRDRATAHAKGTRLLVVADPSALSAFDSADAAALREEVKEADFLAVDGYSLIAEPRRGATLELMDAAREDGVAVVYDVVPHDGYRTRRPADLLEETARADVVVIEARTLNAYAGLPWTHEAGFADAETAVLNARRLLPRHHVFLRFGIGNADETFLLAPDGSLKHYHTGYSETEEPRGFGDRLLAAELSSFTQAQK</sequence>
<dbReference type="Gene3D" id="3.40.1190.20">
    <property type="match status" value="1"/>
</dbReference>
<keyword evidence="6" id="KW-1185">Reference proteome</keyword>
<name>A0A1H5QEI7_9PSEU</name>
<evidence type="ECO:0000313" key="6">
    <source>
        <dbReference type="Proteomes" id="UP000198878"/>
    </source>
</evidence>
<evidence type="ECO:0000256" key="1">
    <source>
        <dbReference type="ARBA" id="ARBA00010688"/>
    </source>
</evidence>
<organism evidence="5 6">
    <name type="scientific">Amycolatopsis pretoriensis</name>
    <dbReference type="NCBI Taxonomy" id="218821"/>
    <lineage>
        <taxon>Bacteria</taxon>
        <taxon>Bacillati</taxon>
        <taxon>Actinomycetota</taxon>
        <taxon>Actinomycetes</taxon>
        <taxon>Pseudonocardiales</taxon>
        <taxon>Pseudonocardiaceae</taxon>
        <taxon>Amycolatopsis</taxon>
    </lineage>
</organism>
<dbReference type="AlphaFoldDB" id="A0A1H5QEI7"/>
<dbReference type="Proteomes" id="UP000198878">
    <property type="component" value="Unassembled WGS sequence"/>
</dbReference>
<dbReference type="PANTHER" id="PTHR43085">
    <property type="entry name" value="HEXOKINASE FAMILY MEMBER"/>
    <property type="match status" value="1"/>
</dbReference>
<dbReference type="SUPFAM" id="SSF53613">
    <property type="entry name" value="Ribokinase-like"/>
    <property type="match status" value="1"/>
</dbReference>
<dbReference type="STRING" id="218821.SAMN05421837_102630"/>
<evidence type="ECO:0000256" key="3">
    <source>
        <dbReference type="ARBA" id="ARBA00022777"/>
    </source>
</evidence>
<dbReference type="InterPro" id="IPR050306">
    <property type="entry name" value="PfkB_Carbo_kinase"/>
</dbReference>